<reference evidence="1" key="1">
    <citation type="submission" date="2021-09" db="EMBL/GenBank/DDBJ databases">
        <authorList>
            <consortium name="AG Swart"/>
            <person name="Singh M."/>
            <person name="Singh A."/>
            <person name="Seah K."/>
            <person name="Emmerich C."/>
        </authorList>
    </citation>
    <scope>NUCLEOTIDE SEQUENCE</scope>
    <source>
        <strain evidence="1">ATCC30299</strain>
    </source>
</reference>
<comment type="caution">
    <text evidence="1">The sequence shown here is derived from an EMBL/GenBank/DDBJ whole genome shotgun (WGS) entry which is preliminary data.</text>
</comment>
<gene>
    <name evidence="1" type="ORF">BSTOLATCC_MIC20197</name>
</gene>
<evidence type="ECO:0000313" key="2">
    <source>
        <dbReference type="Proteomes" id="UP001162131"/>
    </source>
</evidence>
<protein>
    <submittedName>
        <fullName evidence="1">Uncharacterized protein</fullName>
    </submittedName>
</protein>
<evidence type="ECO:0000313" key="1">
    <source>
        <dbReference type="EMBL" id="CAG9317892.1"/>
    </source>
</evidence>
<proteinExistence type="predicted"/>
<dbReference type="AlphaFoldDB" id="A0AAU9J1S7"/>
<dbReference type="EMBL" id="CAJZBQ010000019">
    <property type="protein sequence ID" value="CAG9317892.1"/>
    <property type="molecule type" value="Genomic_DNA"/>
</dbReference>
<accession>A0AAU9J1S7</accession>
<dbReference type="Proteomes" id="UP001162131">
    <property type="component" value="Unassembled WGS sequence"/>
</dbReference>
<name>A0AAU9J1S7_9CILI</name>
<keyword evidence="2" id="KW-1185">Reference proteome</keyword>
<organism evidence="1 2">
    <name type="scientific">Blepharisma stoltei</name>
    <dbReference type="NCBI Taxonomy" id="1481888"/>
    <lineage>
        <taxon>Eukaryota</taxon>
        <taxon>Sar</taxon>
        <taxon>Alveolata</taxon>
        <taxon>Ciliophora</taxon>
        <taxon>Postciliodesmatophora</taxon>
        <taxon>Heterotrichea</taxon>
        <taxon>Heterotrichida</taxon>
        <taxon>Blepharismidae</taxon>
        <taxon>Blepharisma</taxon>
    </lineage>
</organism>
<sequence>MASKSTFEEEKLKLLEETKRINKKIMRAKEDINFYETKLWDLHMKCYMEGKDKCVQRYDQYFLQYNRLKRRRADVQSCFERCMGNITLEEYQKFDLVDQDSLEKYKTYKDCSKPCLEKSFENYENEQDFLRKTISKLSEEFYPDNK</sequence>